<dbReference type="Pfam" id="PF09394">
    <property type="entry name" value="Inhibitor_I42"/>
    <property type="match status" value="1"/>
</dbReference>
<organism evidence="5 6">
    <name type="scientific">Cellulomonas cellasea</name>
    <dbReference type="NCBI Taxonomy" id="43670"/>
    <lineage>
        <taxon>Bacteria</taxon>
        <taxon>Bacillati</taxon>
        <taxon>Actinomycetota</taxon>
        <taxon>Actinomycetes</taxon>
        <taxon>Micrococcales</taxon>
        <taxon>Cellulomonadaceae</taxon>
        <taxon>Cellulomonas</taxon>
    </lineage>
</organism>
<protein>
    <submittedName>
        <fullName evidence="5">Putative secreted protein</fullName>
    </submittedName>
</protein>
<dbReference type="InterPro" id="IPR018990">
    <property type="entry name" value="Prot_inh_I42_chagasin"/>
</dbReference>
<dbReference type="InterPro" id="IPR036331">
    <property type="entry name" value="Chagasin-like_sf"/>
</dbReference>
<proteinExistence type="predicted"/>
<keyword evidence="2" id="KW-0789">Thiol protease inhibitor</keyword>
<evidence type="ECO:0000259" key="4">
    <source>
        <dbReference type="Pfam" id="PF09394"/>
    </source>
</evidence>
<reference evidence="5 6" key="1">
    <citation type="submission" date="2020-08" db="EMBL/GenBank/DDBJ databases">
        <title>The Agave Microbiome: Exploring the role of microbial communities in plant adaptations to desert environments.</title>
        <authorList>
            <person name="Partida-Martinez L.P."/>
        </authorList>
    </citation>
    <scope>NUCLEOTIDE SEQUENCE [LARGE SCALE GENOMIC DNA]</scope>
    <source>
        <strain evidence="5 6">RAS26</strain>
    </source>
</reference>
<dbReference type="Proteomes" id="UP000518206">
    <property type="component" value="Unassembled WGS sequence"/>
</dbReference>
<dbReference type="Gene3D" id="2.60.40.2020">
    <property type="match status" value="1"/>
</dbReference>
<evidence type="ECO:0000256" key="3">
    <source>
        <dbReference type="SAM" id="SignalP"/>
    </source>
</evidence>
<dbReference type="GO" id="GO:0004869">
    <property type="term" value="F:cysteine-type endopeptidase inhibitor activity"/>
    <property type="evidence" value="ECO:0007669"/>
    <property type="project" value="UniProtKB-KW"/>
</dbReference>
<feature type="domain" description="Proteinase inhibitor I42 chagasin" evidence="4">
    <location>
        <begin position="47"/>
        <end position="127"/>
    </location>
</feature>
<evidence type="ECO:0000256" key="2">
    <source>
        <dbReference type="ARBA" id="ARBA00022704"/>
    </source>
</evidence>
<feature type="signal peptide" evidence="3">
    <location>
        <begin position="1"/>
        <end position="25"/>
    </location>
</feature>
<sequence>MRAARTPRPAAAPLACAAAASLALALALTACGPPSTSVPYTVDEVVVPAGQTIIIDLGEITPSVGDDWRLTTSPDAAVLTEGEVRAETEGDDGATGTPTTLGWAFDAVAPGTTTIGFTYSYRGEDGDPHGRVEEPEPTIVVTVTD</sequence>
<dbReference type="SUPFAM" id="SSF141066">
    <property type="entry name" value="ICP-like"/>
    <property type="match status" value="1"/>
</dbReference>
<reference evidence="5 6" key="2">
    <citation type="submission" date="2020-08" db="EMBL/GenBank/DDBJ databases">
        <authorList>
            <person name="Partida-Martinez L."/>
            <person name="Huntemann M."/>
            <person name="Clum A."/>
            <person name="Wang J."/>
            <person name="Palaniappan K."/>
            <person name="Ritter S."/>
            <person name="Chen I.-M."/>
            <person name="Stamatis D."/>
            <person name="Reddy T."/>
            <person name="O'Malley R."/>
            <person name="Daum C."/>
            <person name="Shapiro N."/>
            <person name="Ivanova N."/>
            <person name="Kyrpides N."/>
            <person name="Woyke T."/>
        </authorList>
    </citation>
    <scope>NUCLEOTIDE SEQUENCE [LARGE SCALE GENOMIC DNA]</scope>
    <source>
        <strain evidence="5 6">RAS26</strain>
    </source>
</reference>
<keyword evidence="3" id="KW-0732">Signal</keyword>
<evidence type="ECO:0000313" key="6">
    <source>
        <dbReference type="Proteomes" id="UP000518206"/>
    </source>
</evidence>
<gene>
    <name evidence="5" type="ORF">FHR80_001636</name>
</gene>
<dbReference type="EMBL" id="JACHVX010000002">
    <property type="protein sequence ID" value="MBB2922724.1"/>
    <property type="molecule type" value="Genomic_DNA"/>
</dbReference>
<keyword evidence="1" id="KW-0646">Protease inhibitor</keyword>
<evidence type="ECO:0000256" key="1">
    <source>
        <dbReference type="ARBA" id="ARBA00022690"/>
    </source>
</evidence>
<evidence type="ECO:0000313" key="5">
    <source>
        <dbReference type="EMBL" id="MBB2922724.1"/>
    </source>
</evidence>
<accession>A0A7W4UEJ1</accession>
<dbReference type="AlphaFoldDB" id="A0A7W4UEJ1"/>
<comment type="caution">
    <text evidence="5">The sequence shown here is derived from an EMBL/GenBank/DDBJ whole genome shotgun (WGS) entry which is preliminary data.</text>
</comment>
<name>A0A7W4UEJ1_9CELL</name>
<dbReference type="RefSeq" id="WP_183295589.1">
    <property type="nucleotide sequence ID" value="NZ_JACHVX010000002.1"/>
</dbReference>
<feature type="chain" id="PRO_5039320479" evidence="3">
    <location>
        <begin position="26"/>
        <end position="145"/>
    </location>
</feature>
<dbReference type="PROSITE" id="PS51257">
    <property type="entry name" value="PROKAR_LIPOPROTEIN"/>
    <property type="match status" value="1"/>
</dbReference>